<evidence type="ECO:0000259" key="2">
    <source>
        <dbReference type="Pfam" id="PF20789"/>
    </source>
</evidence>
<dbReference type="InterPro" id="IPR049450">
    <property type="entry name" value="ACOT8-like_C"/>
</dbReference>
<evidence type="ECO:0000313" key="4">
    <source>
        <dbReference type="Proteomes" id="UP000282800"/>
    </source>
</evidence>
<dbReference type="InterPro" id="IPR029069">
    <property type="entry name" value="HotDog_dom_sf"/>
</dbReference>
<dbReference type="Pfam" id="PF20789">
    <property type="entry name" value="4HBT_3C"/>
    <property type="match status" value="1"/>
</dbReference>
<evidence type="ECO:0000259" key="1">
    <source>
        <dbReference type="Pfam" id="PF13622"/>
    </source>
</evidence>
<protein>
    <submittedName>
        <fullName evidence="3">Thioesterase family protein</fullName>
    </submittedName>
</protein>
<dbReference type="AlphaFoldDB" id="A0A482U9L6"/>
<organism evidence="3 4">
    <name type="scientific">Pseudomonas songnenensis</name>
    <dbReference type="NCBI Taxonomy" id="1176259"/>
    <lineage>
        <taxon>Bacteria</taxon>
        <taxon>Pseudomonadati</taxon>
        <taxon>Pseudomonadota</taxon>
        <taxon>Gammaproteobacteria</taxon>
        <taxon>Pseudomonadales</taxon>
        <taxon>Pseudomonadaceae</taxon>
        <taxon>Pseudomonas</taxon>
    </lineage>
</organism>
<dbReference type="Pfam" id="PF13622">
    <property type="entry name" value="4HBT_3"/>
    <property type="match status" value="1"/>
</dbReference>
<dbReference type="RefSeq" id="WP_125898755.1">
    <property type="nucleotide sequence ID" value="NZ_RWYU02000014.1"/>
</dbReference>
<evidence type="ECO:0000313" key="3">
    <source>
        <dbReference type="EMBL" id="RYJ58367.1"/>
    </source>
</evidence>
<dbReference type="InterPro" id="IPR049449">
    <property type="entry name" value="TesB_ACOT8-like_N"/>
</dbReference>
<name>A0A482U9L6_9PSED</name>
<dbReference type="EMBL" id="RWYU02000014">
    <property type="protein sequence ID" value="RYJ58367.1"/>
    <property type="molecule type" value="Genomic_DNA"/>
</dbReference>
<feature type="domain" description="Acyl-CoA thioesterase-like C-terminal" evidence="2">
    <location>
        <begin position="138"/>
        <end position="267"/>
    </location>
</feature>
<accession>A0A482U9L6</accession>
<proteinExistence type="predicted"/>
<comment type="caution">
    <text evidence="3">The sequence shown here is derived from an EMBL/GenBank/DDBJ whole genome shotgun (WGS) entry which is preliminary data.</text>
</comment>
<dbReference type="SUPFAM" id="SSF54637">
    <property type="entry name" value="Thioesterase/thiol ester dehydrase-isomerase"/>
    <property type="match status" value="2"/>
</dbReference>
<dbReference type="Proteomes" id="UP000282800">
    <property type="component" value="Unassembled WGS sequence"/>
</dbReference>
<gene>
    <name evidence="3" type="ORF">EJA06_022480</name>
</gene>
<dbReference type="Gene3D" id="2.40.160.210">
    <property type="entry name" value="Acyl-CoA thioesterase, double hotdog domain"/>
    <property type="match status" value="1"/>
</dbReference>
<feature type="domain" description="Acyl-CoA thioesterase-like N-terminal HotDog" evidence="1">
    <location>
        <begin position="30"/>
        <end position="113"/>
    </location>
</feature>
<dbReference type="OrthoDB" id="7059210at2"/>
<sequence length="282" mass="30839">MSMGSESPLTGFSDLISRVSEQDDGFAIDLPADWLQGRTSYGGLSAALCLEATIRSRPNLPPLRSAQFQFIGPAVGELKMTAKILRAGKSTVFSQAQVSGEMGIATQASFCFGSSRQTSHDFFNIPAPEALAPEVYPAYFTWPDRPNFMQHFEGQLVSGARPCTANQAPEMLVWLRHKDRNSQSNLVSLLALADALPPAIFATYQEPVPISTVSWSVDFLDESFENESGWWLVRSIAESSRFGFSAQVISIWKPDGTPVLSARQNVAIFGNPKQIKNPVAMD</sequence>
<reference evidence="3 4" key="1">
    <citation type="submission" date="2019-01" db="EMBL/GenBank/DDBJ databases">
        <title>High-quality draft genome of. Pseudomonas songnenensis str. L103, a full-fledged denitrifier isolated from 100 meters deep aquifer in a heavily nitrogen fertilized agricultural area.</title>
        <authorList>
            <person name="Liu M."/>
            <person name="Liu B."/>
        </authorList>
    </citation>
    <scope>NUCLEOTIDE SEQUENCE [LARGE SCALE GENOMIC DNA]</scope>
    <source>
        <strain evidence="3 4">L103</strain>
    </source>
</reference>
<dbReference type="InterPro" id="IPR042171">
    <property type="entry name" value="Acyl-CoA_hotdog"/>
</dbReference>